<comment type="caution">
    <text evidence="1">The sequence shown here is derived from an EMBL/GenBank/DDBJ whole genome shotgun (WGS) entry which is preliminary data.</text>
</comment>
<evidence type="ECO:0008006" key="2">
    <source>
        <dbReference type="Google" id="ProtNLM"/>
    </source>
</evidence>
<sequence length="112" mass="12817">MNVEALTLEVLMDCMCLLCHSGTFSDVWVMKEFGNENSWARLFRVPYMEGVGSGPYTKAFYVYEDDQVLLECQSKLVLYNSRDGTFKSLEIQSTDGWMVPQVYQQSLISLCS</sequence>
<organism evidence="1">
    <name type="scientific">Medicago truncatula</name>
    <name type="common">Barrel medic</name>
    <name type="synonym">Medicago tribuloides</name>
    <dbReference type="NCBI Taxonomy" id="3880"/>
    <lineage>
        <taxon>Eukaryota</taxon>
        <taxon>Viridiplantae</taxon>
        <taxon>Streptophyta</taxon>
        <taxon>Embryophyta</taxon>
        <taxon>Tracheophyta</taxon>
        <taxon>Spermatophyta</taxon>
        <taxon>Magnoliopsida</taxon>
        <taxon>eudicotyledons</taxon>
        <taxon>Gunneridae</taxon>
        <taxon>Pentapetalae</taxon>
        <taxon>rosids</taxon>
        <taxon>fabids</taxon>
        <taxon>Fabales</taxon>
        <taxon>Fabaceae</taxon>
        <taxon>Papilionoideae</taxon>
        <taxon>50 kb inversion clade</taxon>
        <taxon>NPAAA clade</taxon>
        <taxon>Hologalegina</taxon>
        <taxon>IRL clade</taxon>
        <taxon>Trifolieae</taxon>
        <taxon>Medicago</taxon>
    </lineage>
</organism>
<dbReference type="AlphaFoldDB" id="A0A396J6C6"/>
<dbReference type="EMBL" id="PSQE01000002">
    <property type="protein sequence ID" value="RHN72394.1"/>
    <property type="molecule type" value="Genomic_DNA"/>
</dbReference>
<reference evidence="1" key="1">
    <citation type="journal article" date="2018" name="Nat. Plants">
        <title>Whole-genome landscape of Medicago truncatula symbiotic genes.</title>
        <authorList>
            <person name="Pecrix Y."/>
            <person name="Gamas P."/>
            <person name="Carrere S."/>
        </authorList>
    </citation>
    <scope>NUCLEOTIDE SEQUENCE</scope>
    <source>
        <tissue evidence="1">Leaves</tissue>
    </source>
</reference>
<evidence type="ECO:0000313" key="1">
    <source>
        <dbReference type="EMBL" id="RHN72394.1"/>
    </source>
</evidence>
<name>A0A396J6C6_MEDTR</name>
<accession>A0A396J6C6</accession>
<dbReference type="Proteomes" id="UP000265566">
    <property type="component" value="Chromosome 2"/>
</dbReference>
<proteinExistence type="predicted"/>
<dbReference type="Gramene" id="rna8100">
    <property type="protein sequence ID" value="RHN72394.1"/>
    <property type="gene ID" value="gene8100"/>
</dbReference>
<protein>
    <recommendedName>
        <fullName evidence="2">F-box associated interaction domain-containing protein</fullName>
    </recommendedName>
</protein>
<gene>
    <name evidence="1" type="ORF">MtrunA17_Chr2g0287191</name>
</gene>